<comment type="caution">
    <text evidence="2">The sequence shown here is derived from an EMBL/GenBank/DDBJ whole genome shotgun (WGS) entry which is preliminary data.</text>
</comment>
<gene>
    <name evidence="2" type="ORF">Taro_028107</name>
</gene>
<feature type="compositionally biased region" description="Acidic residues" evidence="1">
    <location>
        <begin position="13"/>
        <end position="24"/>
    </location>
</feature>
<dbReference type="AlphaFoldDB" id="A0A843VHL1"/>
<feature type="region of interest" description="Disordered" evidence="1">
    <location>
        <begin position="1"/>
        <end position="24"/>
    </location>
</feature>
<protein>
    <submittedName>
        <fullName evidence="2">Uncharacterized protein</fullName>
    </submittedName>
</protein>
<dbReference type="EMBL" id="NMUH01001793">
    <property type="protein sequence ID" value="MQL95435.1"/>
    <property type="molecule type" value="Genomic_DNA"/>
</dbReference>
<dbReference type="Proteomes" id="UP000652761">
    <property type="component" value="Unassembled WGS sequence"/>
</dbReference>
<feature type="region of interest" description="Disordered" evidence="1">
    <location>
        <begin position="38"/>
        <end position="78"/>
    </location>
</feature>
<organism evidence="2 3">
    <name type="scientific">Colocasia esculenta</name>
    <name type="common">Wild taro</name>
    <name type="synonym">Arum esculentum</name>
    <dbReference type="NCBI Taxonomy" id="4460"/>
    <lineage>
        <taxon>Eukaryota</taxon>
        <taxon>Viridiplantae</taxon>
        <taxon>Streptophyta</taxon>
        <taxon>Embryophyta</taxon>
        <taxon>Tracheophyta</taxon>
        <taxon>Spermatophyta</taxon>
        <taxon>Magnoliopsida</taxon>
        <taxon>Liliopsida</taxon>
        <taxon>Araceae</taxon>
        <taxon>Aroideae</taxon>
        <taxon>Colocasieae</taxon>
        <taxon>Colocasia</taxon>
    </lineage>
</organism>
<reference evidence="2" key="1">
    <citation type="submission" date="2017-07" db="EMBL/GenBank/DDBJ databases">
        <title>Taro Niue Genome Assembly and Annotation.</title>
        <authorList>
            <person name="Atibalentja N."/>
            <person name="Keating K."/>
            <person name="Fields C.J."/>
        </authorList>
    </citation>
    <scope>NUCLEOTIDE SEQUENCE</scope>
    <source>
        <strain evidence="2">Niue_2</strain>
        <tissue evidence="2">Leaf</tissue>
    </source>
</reference>
<evidence type="ECO:0000313" key="3">
    <source>
        <dbReference type="Proteomes" id="UP000652761"/>
    </source>
</evidence>
<evidence type="ECO:0000256" key="1">
    <source>
        <dbReference type="SAM" id="MobiDB-lite"/>
    </source>
</evidence>
<keyword evidence="3" id="KW-1185">Reference proteome</keyword>
<proteinExistence type="predicted"/>
<accession>A0A843VHL1</accession>
<feature type="non-terminal residue" evidence="2">
    <location>
        <position position="1"/>
    </location>
</feature>
<evidence type="ECO:0000313" key="2">
    <source>
        <dbReference type="EMBL" id="MQL95435.1"/>
    </source>
</evidence>
<sequence length="78" mass="8866">MVAMPWVDALTGETEDEPYTQEDGNDLEKHIIHITRAFHGSNHGKSPYLREEREEQSSYDVSSAPRSVLAVETRQANH</sequence>
<name>A0A843VHL1_COLES</name>